<feature type="binding site" evidence="11">
    <location>
        <position position="210"/>
    </location>
    <ligand>
        <name>Mg(2+)</name>
        <dbReference type="ChEBI" id="CHEBI:18420"/>
        <label>1</label>
        <note>catalytic</note>
    </ligand>
</feature>
<dbReference type="SUPFAM" id="SSF56655">
    <property type="entry name" value="Carbohydrate phosphatase"/>
    <property type="match status" value="1"/>
</dbReference>
<proteinExistence type="inferred from homology"/>
<keyword evidence="7" id="KW-0804">Transcription</keyword>
<comment type="catalytic activity">
    <reaction evidence="1">
        <text>a myo-inositol phosphate + H2O = myo-inositol + phosphate</text>
        <dbReference type="Rhea" id="RHEA:24056"/>
        <dbReference type="ChEBI" id="CHEBI:15377"/>
        <dbReference type="ChEBI" id="CHEBI:17268"/>
        <dbReference type="ChEBI" id="CHEBI:43474"/>
        <dbReference type="ChEBI" id="CHEBI:84139"/>
        <dbReference type="EC" id="3.1.3.25"/>
    </reaction>
</comment>
<dbReference type="GO" id="GO:0031564">
    <property type="term" value="P:transcription antitermination"/>
    <property type="evidence" value="ECO:0007669"/>
    <property type="project" value="UniProtKB-KW"/>
</dbReference>
<dbReference type="EMBL" id="MUZR01000071">
    <property type="protein sequence ID" value="OOC08963.1"/>
    <property type="molecule type" value="Genomic_DNA"/>
</dbReference>
<dbReference type="InterPro" id="IPR020583">
    <property type="entry name" value="Inositol_monoP_metal-BS"/>
</dbReference>
<dbReference type="Gene3D" id="3.30.540.10">
    <property type="entry name" value="Fructose-1,6-Bisphosphatase, subunit A, domain 1"/>
    <property type="match status" value="1"/>
</dbReference>
<dbReference type="Pfam" id="PF00459">
    <property type="entry name" value="Inositol_P"/>
    <property type="match status" value="1"/>
</dbReference>
<keyword evidence="7" id="KW-0805">Transcription regulation</keyword>
<dbReference type="STRING" id="252474.B1A74_13385"/>
<comment type="cofactor">
    <cofactor evidence="2 11">
        <name>Mg(2+)</name>
        <dbReference type="ChEBI" id="CHEBI:18420"/>
    </cofactor>
</comment>
<comment type="similarity">
    <text evidence="3">Belongs to the inositol monophosphatase superfamily.</text>
</comment>
<dbReference type="Proteomes" id="UP000189177">
    <property type="component" value="Unassembled WGS sequence"/>
</dbReference>
<dbReference type="FunFam" id="3.30.540.10:FF:000003">
    <property type="entry name" value="Inositol-1-monophosphatase"/>
    <property type="match status" value="1"/>
</dbReference>
<feature type="binding site" evidence="11">
    <location>
        <position position="86"/>
    </location>
    <ligand>
        <name>Mg(2+)</name>
        <dbReference type="ChEBI" id="CHEBI:18420"/>
        <label>1</label>
        <note>catalytic</note>
    </ligand>
</feature>
<evidence type="ECO:0000256" key="5">
    <source>
        <dbReference type="ARBA" id="ARBA00022723"/>
    </source>
</evidence>
<dbReference type="RefSeq" id="WP_018947498.1">
    <property type="nucleotide sequence ID" value="NZ_MUZR01000071.1"/>
</dbReference>
<dbReference type="GO" id="GO:0006020">
    <property type="term" value="P:inositol metabolic process"/>
    <property type="evidence" value="ECO:0007669"/>
    <property type="project" value="TreeGrafter"/>
</dbReference>
<evidence type="ECO:0000256" key="9">
    <source>
        <dbReference type="ARBA" id="ARBA00023884"/>
    </source>
</evidence>
<evidence type="ECO:0000256" key="11">
    <source>
        <dbReference type="PIRSR" id="PIRSR600760-2"/>
    </source>
</evidence>
<evidence type="ECO:0000256" key="7">
    <source>
        <dbReference type="ARBA" id="ARBA00022814"/>
    </source>
</evidence>
<dbReference type="Gene3D" id="3.40.190.80">
    <property type="match status" value="1"/>
</dbReference>
<keyword evidence="13" id="KW-1185">Reference proteome</keyword>
<evidence type="ECO:0000313" key="12">
    <source>
        <dbReference type="EMBL" id="OOC08963.1"/>
    </source>
</evidence>
<feature type="binding site" evidence="11">
    <location>
        <position position="83"/>
    </location>
    <ligand>
        <name>Mg(2+)</name>
        <dbReference type="ChEBI" id="CHEBI:18420"/>
        <label>1</label>
        <note>catalytic</note>
    </ligand>
</feature>
<evidence type="ECO:0000256" key="8">
    <source>
        <dbReference type="ARBA" id="ARBA00022842"/>
    </source>
</evidence>
<dbReference type="AlphaFoldDB" id="A0A1V2ZVW2"/>
<evidence type="ECO:0000256" key="2">
    <source>
        <dbReference type="ARBA" id="ARBA00001946"/>
    </source>
</evidence>
<evidence type="ECO:0000313" key="13">
    <source>
        <dbReference type="Proteomes" id="UP000189177"/>
    </source>
</evidence>
<dbReference type="GO" id="GO:0007165">
    <property type="term" value="P:signal transduction"/>
    <property type="evidence" value="ECO:0007669"/>
    <property type="project" value="TreeGrafter"/>
</dbReference>
<dbReference type="EC" id="3.1.3.25" evidence="4"/>
<protein>
    <recommendedName>
        <fullName evidence="9">Nus factor SuhB</fullName>
        <ecNumber evidence="4">3.1.3.25</ecNumber>
    </recommendedName>
    <alternativeName>
        <fullName evidence="10">Inositol-1-monophosphatase</fullName>
    </alternativeName>
</protein>
<evidence type="ECO:0000256" key="1">
    <source>
        <dbReference type="ARBA" id="ARBA00001033"/>
    </source>
</evidence>
<feature type="binding site" evidence="11">
    <location>
        <position position="67"/>
    </location>
    <ligand>
        <name>Mg(2+)</name>
        <dbReference type="ChEBI" id="CHEBI:18420"/>
        <label>1</label>
        <note>catalytic</note>
    </ligand>
</feature>
<dbReference type="PANTHER" id="PTHR20854:SF4">
    <property type="entry name" value="INOSITOL-1-MONOPHOSPHATASE-RELATED"/>
    <property type="match status" value="1"/>
</dbReference>
<evidence type="ECO:0000256" key="3">
    <source>
        <dbReference type="ARBA" id="ARBA00009759"/>
    </source>
</evidence>
<gene>
    <name evidence="12" type="ORF">B1A74_13385</name>
</gene>
<evidence type="ECO:0000256" key="6">
    <source>
        <dbReference type="ARBA" id="ARBA00022801"/>
    </source>
</evidence>
<dbReference type="PRINTS" id="PR00377">
    <property type="entry name" value="IMPHPHTASES"/>
</dbReference>
<dbReference type="PANTHER" id="PTHR20854">
    <property type="entry name" value="INOSITOL MONOPHOSPHATASE"/>
    <property type="match status" value="1"/>
</dbReference>
<dbReference type="GO" id="GO:0046872">
    <property type="term" value="F:metal ion binding"/>
    <property type="evidence" value="ECO:0007669"/>
    <property type="project" value="UniProtKB-KW"/>
</dbReference>
<keyword evidence="7" id="KW-0889">Transcription antitermination</keyword>
<feature type="binding site" evidence="11">
    <location>
        <position position="85"/>
    </location>
    <ligand>
        <name>Mg(2+)</name>
        <dbReference type="ChEBI" id="CHEBI:18420"/>
        <label>1</label>
        <note>catalytic</note>
    </ligand>
</feature>
<dbReference type="GO" id="GO:0008934">
    <property type="term" value="F:inositol monophosphate 1-phosphatase activity"/>
    <property type="evidence" value="ECO:0007669"/>
    <property type="project" value="TreeGrafter"/>
</dbReference>
<keyword evidence="6" id="KW-0378">Hydrolase</keyword>
<organism evidence="12 13">
    <name type="scientific">Thioalkalivibrio halophilus</name>
    <dbReference type="NCBI Taxonomy" id="252474"/>
    <lineage>
        <taxon>Bacteria</taxon>
        <taxon>Pseudomonadati</taxon>
        <taxon>Pseudomonadota</taxon>
        <taxon>Gammaproteobacteria</taxon>
        <taxon>Chromatiales</taxon>
        <taxon>Ectothiorhodospiraceae</taxon>
        <taxon>Thioalkalivibrio</taxon>
    </lineage>
</organism>
<evidence type="ECO:0000256" key="10">
    <source>
        <dbReference type="ARBA" id="ARBA00030730"/>
    </source>
</evidence>
<evidence type="ECO:0000256" key="4">
    <source>
        <dbReference type="ARBA" id="ARBA00013106"/>
    </source>
</evidence>
<reference evidence="12 13" key="1">
    <citation type="submission" date="2017-02" db="EMBL/GenBank/DDBJ databases">
        <title>Genomic diversity within the haloalkaliphilic genus Thioalkalivibrio.</title>
        <authorList>
            <person name="Ahn A.-C."/>
            <person name="Meier-Kolthoff J."/>
            <person name="Overmars L."/>
            <person name="Richter M."/>
            <person name="Woyke T."/>
            <person name="Sorokin D.Y."/>
            <person name="Muyzer G."/>
        </authorList>
    </citation>
    <scope>NUCLEOTIDE SEQUENCE [LARGE SCALE GENOMIC DNA]</scope>
    <source>
        <strain evidence="12 13">HL17</strain>
    </source>
</reference>
<sequence length="259" mass="28188">MQASPFLEAAQAAADAAEKVIRHYYEHGVDVETKADDTPVTRADVESEEAIRSVIRERFPDHGFYGEETGQSDMDSDYVWLIDPIDGTKSFVRRYPFFSTQIALMYKGELVLGLSNGPQFGERAWAEKGQGAFLNGERIGVEKGITAVDRATLSTGNLRSLAARGDCWNALGGIVAEVNRVRGYGDFYHYHLLARGSIDCIVESDVNILDIAALAVIVREAGGTFTDLAGGELDLDTGTVLAAGTPELHATLRERLGWS</sequence>
<accession>A0A1V2ZVW2</accession>
<name>A0A1V2ZVW2_9GAMM</name>
<comment type="caution">
    <text evidence="12">The sequence shown here is derived from an EMBL/GenBank/DDBJ whole genome shotgun (WGS) entry which is preliminary data.</text>
</comment>
<dbReference type="OrthoDB" id="9785695at2"/>
<keyword evidence="8 11" id="KW-0460">Magnesium</keyword>
<keyword evidence="5 11" id="KW-0479">Metal-binding</keyword>
<dbReference type="InterPro" id="IPR000760">
    <property type="entry name" value="Inositol_monophosphatase-like"/>
</dbReference>
<dbReference type="PROSITE" id="PS00629">
    <property type="entry name" value="IMP_1"/>
    <property type="match status" value="1"/>
</dbReference>